<feature type="domain" description="LysM" evidence="1">
    <location>
        <begin position="59"/>
        <end position="102"/>
    </location>
</feature>
<feature type="domain" description="M23ase beta-sheet core" evidence="2">
    <location>
        <begin position="211"/>
        <end position="291"/>
    </location>
</feature>
<dbReference type="PANTHER" id="PTHR21666:SF270">
    <property type="entry name" value="MUREIN HYDROLASE ACTIVATOR ENVC"/>
    <property type="match status" value="1"/>
</dbReference>
<dbReference type="AlphaFoldDB" id="A0A8K2A1P5"/>
<proteinExistence type="predicted"/>
<organism evidence="3 4">
    <name type="scientific">Petrachloros mirabilis ULC683</name>
    <dbReference type="NCBI Taxonomy" id="2781853"/>
    <lineage>
        <taxon>Bacteria</taxon>
        <taxon>Bacillati</taxon>
        <taxon>Cyanobacteriota</taxon>
        <taxon>Cyanophyceae</taxon>
        <taxon>Synechococcales</taxon>
        <taxon>Petrachlorosaceae</taxon>
        <taxon>Petrachloros</taxon>
        <taxon>Petrachloros mirabilis</taxon>
    </lineage>
</organism>
<dbReference type="Gene3D" id="3.10.350.10">
    <property type="entry name" value="LysM domain"/>
    <property type="match status" value="1"/>
</dbReference>
<dbReference type="Gene3D" id="2.70.70.10">
    <property type="entry name" value="Glucose Permease (Domain IIA)"/>
    <property type="match status" value="1"/>
</dbReference>
<gene>
    <name evidence="3" type="ORF">GS597_16430</name>
</gene>
<dbReference type="InterPro" id="IPR011055">
    <property type="entry name" value="Dup_hybrid_motif"/>
</dbReference>
<dbReference type="InterPro" id="IPR050570">
    <property type="entry name" value="Cell_wall_metabolism_enzyme"/>
</dbReference>
<dbReference type="CDD" id="cd00118">
    <property type="entry name" value="LysM"/>
    <property type="match status" value="1"/>
</dbReference>
<protein>
    <submittedName>
        <fullName evidence="3">Peptidoglycan DD-metalloendopeptidase family protein</fullName>
    </submittedName>
</protein>
<dbReference type="CDD" id="cd12797">
    <property type="entry name" value="M23_peptidase"/>
    <property type="match status" value="1"/>
</dbReference>
<dbReference type="Pfam" id="PF01476">
    <property type="entry name" value="LysM"/>
    <property type="match status" value="1"/>
</dbReference>
<dbReference type="Pfam" id="PF01551">
    <property type="entry name" value="Peptidase_M23"/>
    <property type="match status" value="1"/>
</dbReference>
<name>A0A8K2A1P5_9CYAN</name>
<dbReference type="InterPro" id="IPR036779">
    <property type="entry name" value="LysM_dom_sf"/>
</dbReference>
<comment type="caution">
    <text evidence="3">The sequence shown here is derived from an EMBL/GenBank/DDBJ whole genome shotgun (WGS) entry which is preliminary data.</text>
</comment>
<keyword evidence="4" id="KW-1185">Reference proteome</keyword>
<evidence type="ECO:0000259" key="2">
    <source>
        <dbReference type="Pfam" id="PF01551"/>
    </source>
</evidence>
<sequence>MLSFTIPRRGGRLLLRASWLLGWTSLILLPPRSGLAAPELPSATAEMCPIPALERFTRHRVAPGETLAQIAQRHGLLPTTLMGLNPRVRQGQAPVGLELAIPPYNGILVSLPGGKTLRDVATAYGVRADVLFEVNGCQPQPSLVFVPGVNWSPLRHNQPTGIVAFNPADQEAWQQLSPEAQGDRYPLPQVAEVVGPYGWRVNSRTEQVDFYSGVDLAADENMPVYAVADGVVAFVGEQAGGRWVIINHPQGRQTRYAGLDQIWVTTGQSIQRGAPLGVVGAASVLRFELRYRSDLGWVAQDPQPYLRTLARP</sequence>
<dbReference type="PANTHER" id="PTHR21666">
    <property type="entry name" value="PEPTIDASE-RELATED"/>
    <property type="match status" value="1"/>
</dbReference>
<evidence type="ECO:0000313" key="4">
    <source>
        <dbReference type="Proteomes" id="UP000607397"/>
    </source>
</evidence>
<dbReference type="InterPro" id="IPR018392">
    <property type="entry name" value="LysM"/>
</dbReference>
<dbReference type="Proteomes" id="UP000607397">
    <property type="component" value="Unassembled WGS sequence"/>
</dbReference>
<dbReference type="RefSeq" id="WP_161826542.1">
    <property type="nucleotide sequence ID" value="NZ_WVIC01000039.1"/>
</dbReference>
<dbReference type="SUPFAM" id="SSF54106">
    <property type="entry name" value="LysM domain"/>
    <property type="match status" value="1"/>
</dbReference>
<dbReference type="InterPro" id="IPR016047">
    <property type="entry name" value="M23ase_b-sheet_dom"/>
</dbReference>
<dbReference type="SUPFAM" id="SSF51261">
    <property type="entry name" value="Duplicated hybrid motif"/>
    <property type="match status" value="1"/>
</dbReference>
<evidence type="ECO:0000313" key="3">
    <source>
        <dbReference type="EMBL" id="NCJ08066.1"/>
    </source>
</evidence>
<evidence type="ECO:0000259" key="1">
    <source>
        <dbReference type="Pfam" id="PF01476"/>
    </source>
</evidence>
<accession>A0A8K2A1P5</accession>
<reference evidence="3" key="1">
    <citation type="submission" date="2019-12" db="EMBL/GenBank/DDBJ databases">
        <title>High-Quality draft genome sequences of three cyanobacteria isolated from the limestone walls of the Old Cathedral of Coimbra.</title>
        <authorList>
            <person name="Tiago I."/>
            <person name="Soares F."/>
            <person name="Portugal A."/>
        </authorList>
    </citation>
    <scope>NUCLEOTIDE SEQUENCE [LARGE SCALE GENOMIC DNA]</scope>
    <source>
        <strain evidence="3">C</strain>
    </source>
</reference>
<dbReference type="GO" id="GO:0004222">
    <property type="term" value="F:metalloendopeptidase activity"/>
    <property type="evidence" value="ECO:0007669"/>
    <property type="project" value="TreeGrafter"/>
</dbReference>
<dbReference type="EMBL" id="WVIC01000039">
    <property type="protein sequence ID" value="NCJ08066.1"/>
    <property type="molecule type" value="Genomic_DNA"/>
</dbReference>